<dbReference type="GO" id="GO:0003735">
    <property type="term" value="F:structural constituent of ribosome"/>
    <property type="evidence" value="ECO:0007669"/>
    <property type="project" value="InterPro"/>
</dbReference>
<evidence type="ECO:0000256" key="1">
    <source>
        <dbReference type="ARBA" id="ARBA00004173"/>
    </source>
</evidence>
<evidence type="ECO:0000256" key="4">
    <source>
        <dbReference type="ARBA" id="ARBA00023128"/>
    </source>
</evidence>
<keyword evidence="5" id="KW-0687">Ribonucleoprotein</keyword>
<name>A0A6N0GXL0_ZYGCR</name>
<dbReference type="InterPro" id="IPR001209">
    <property type="entry name" value="Ribosomal_uS14"/>
</dbReference>
<dbReference type="GO" id="GO:0006412">
    <property type="term" value="P:translation"/>
    <property type="evidence" value="ECO:0007669"/>
    <property type="project" value="InterPro"/>
</dbReference>
<dbReference type="GO" id="GO:0005739">
    <property type="term" value="C:mitochondrion"/>
    <property type="evidence" value="ECO:0007669"/>
    <property type="project" value="UniProtKB-SubCell"/>
</dbReference>
<keyword evidence="4 8" id="KW-0496">Mitochondrion</keyword>
<dbReference type="Pfam" id="PF00253">
    <property type="entry name" value="Ribosomal_S14"/>
    <property type="match status" value="1"/>
</dbReference>
<geneLocation type="mitochondrion" evidence="8"/>
<evidence type="ECO:0000256" key="7">
    <source>
        <dbReference type="ARBA" id="ARBA00042804"/>
    </source>
</evidence>
<protein>
    <recommendedName>
        <fullName evidence="6">Small ribosomal subunit protein uS14m</fullName>
    </recommendedName>
    <alternativeName>
        <fullName evidence="7">Ribosomal protein S14, mitochondrial</fullName>
    </alternativeName>
</protein>
<evidence type="ECO:0000313" key="8">
    <source>
        <dbReference type="EMBL" id="QKQ14721.1"/>
    </source>
</evidence>
<dbReference type="RefSeq" id="YP_010736392.1">
    <property type="nucleotide sequence ID" value="NC_072974.1"/>
</dbReference>
<evidence type="ECO:0000256" key="6">
    <source>
        <dbReference type="ARBA" id="ARBA00040774"/>
    </source>
</evidence>
<dbReference type="NCBIfam" id="NF006477">
    <property type="entry name" value="PRK08881.1"/>
    <property type="match status" value="1"/>
</dbReference>
<proteinExistence type="inferred from homology"/>
<organism evidence="8">
    <name type="scientific">Zygnema circumcarinatum</name>
    <name type="common">Green alga</name>
    <dbReference type="NCBI Taxonomy" id="35869"/>
    <lineage>
        <taxon>Eukaryota</taxon>
        <taxon>Viridiplantae</taxon>
        <taxon>Streptophyta</taxon>
        <taxon>Zygnematophyceae</taxon>
        <taxon>Zygnematophycidae</taxon>
        <taxon>Zygnematales</taxon>
        <taxon>Zygnemataceae</taxon>
        <taxon>Zygnema</taxon>
    </lineage>
</organism>
<dbReference type="Gene3D" id="1.10.287.1480">
    <property type="match status" value="1"/>
</dbReference>
<comment type="subcellular location">
    <subcellularLocation>
        <location evidence="1">Mitochondrion</location>
    </subcellularLocation>
</comment>
<dbReference type="GeneID" id="79574885"/>
<dbReference type="PANTHER" id="PTHR19836">
    <property type="entry name" value="30S RIBOSOMAL PROTEIN S14"/>
    <property type="match status" value="1"/>
</dbReference>
<evidence type="ECO:0000256" key="5">
    <source>
        <dbReference type="ARBA" id="ARBA00023274"/>
    </source>
</evidence>
<evidence type="ECO:0000256" key="3">
    <source>
        <dbReference type="ARBA" id="ARBA00022980"/>
    </source>
</evidence>
<dbReference type="PANTHER" id="PTHR19836:SF30">
    <property type="entry name" value="RIBOSOMAL PROTEIN S14"/>
    <property type="match status" value="1"/>
</dbReference>
<dbReference type="PROSITE" id="PS00527">
    <property type="entry name" value="RIBOSOMAL_S14"/>
    <property type="match status" value="1"/>
</dbReference>
<reference evidence="8" key="1">
    <citation type="journal article" date="2020" name="J. Exp. Bot.">
        <title>Zygnema circumcarinatum UTEX 1559 chloroplast and mitochondrial genomes provide insight into land plant evolution.</title>
        <authorList>
            <person name="Orton L.M."/>
            <person name="Fitzek E."/>
            <person name="Feng X."/>
            <person name="Grayburn W.S."/>
            <person name="Mower J.P."/>
            <person name="Liu K."/>
            <person name="Zhang C."/>
            <person name="Duvall M.R."/>
            <person name="Yin Y."/>
        </authorList>
    </citation>
    <scope>NUCLEOTIDE SEQUENCE</scope>
    <source>
        <strain evidence="8">UTEX 1559 mating type +</strain>
    </source>
</reference>
<accession>A0A6N0GXL0</accession>
<sequence>MSNLVLRDHMRRLLMAKYELQRTQYKAICEDRNLPNTVRYEYRVKLSQLPRNSSKTRIRNRCTLTGRSRSVYKRFRISRIVFRELASQGAICGVYKSSW</sequence>
<keyword evidence="3 8" id="KW-0689">Ribosomal protein</keyword>
<dbReference type="FunFam" id="1.10.287.1480:FF:000001">
    <property type="entry name" value="30S ribosomal protein S14"/>
    <property type="match status" value="1"/>
</dbReference>
<gene>
    <name evidence="8" type="primary">rps14</name>
</gene>
<evidence type="ECO:0000256" key="2">
    <source>
        <dbReference type="ARBA" id="ARBA00009083"/>
    </source>
</evidence>
<dbReference type="AlphaFoldDB" id="A0A6N0GXL0"/>
<comment type="similarity">
    <text evidence="2">Belongs to the universal ribosomal protein uS14 family.</text>
</comment>
<dbReference type="InterPro" id="IPR018271">
    <property type="entry name" value="Ribosomal_uS14_CS"/>
</dbReference>
<dbReference type="GO" id="GO:0015935">
    <property type="term" value="C:small ribosomal subunit"/>
    <property type="evidence" value="ECO:0007669"/>
    <property type="project" value="TreeGrafter"/>
</dbReference>
<dbReference type="SUPFAM" id="SSF57716">
    <property type="entry name" value="Glucocorticoid receptor-like (DNA-binding domain)"/>
    <property type="match status" value="1"/>
</dbReference>
<dbReference type="EMBL" id="MT040698">
    <property type="protein sequence ID" value="QKQ14721.1"/>
    <property type="molecule type" value="Genomic_DNA"/>
</dbReference>